<dbReference type="PANTHER" id="PTHR13817">
    <property type="entry name" value="TITIN"/>
    <property type="match status" value="1"/>
</dbReference>
<dbReference type="PANTHER" id="PTHR13817:SF73">
    <property type="entry name" value="FIBRONECTIN TYPE-III DOMAIN-CONTAINING PROTEIN"/>
    <property type="match status" value="1"/>
</dbReference>
<dbReference type="PROSITE" id="PS50853">
    <property type="entry name" value="FN3"/>
    <property type="match status" value="1"/>
</dbReference>
<dbReference type="Gene3D" id="2.60.40.10">
    <property type="entry name" value="Immunoglobulins"/>
    <property type="match status" value="2"/>
</dbReference>
<keyword evidence="2" id="KW-0378">Hydrolase</keyword>
<feature type="coiled-coil region" evidence="4">
    <location>
        <begin position="610"/>
        <end position="652"/>
    </location>
</feature>
<evidence type="ECO:0000313" key="8">
    <source>
        <dbReference type="Proteomes" id="UP001501612"/>
    </source>
</evidence>
<evidence type="ECO:0000259" key="6">
    <source>
        <dbReference type="PROSITE" id="PS50853"/>
    </source>
</evidence>
<feature type="region of interest" description="Disordered" evidence="5">
    <location>
        <begin position="125"/>
        <end position="171"/>
    </location>
</feature>
<keyword evidence="8" id="KW-1185">Reference proteome</keyword>
<dbReference type="InterPro" id="IPR036116">
    <property type="entry name" value="FN3_sf"/>
</dbReference>
<dbReference type="EMBL" id="BAAAMY010000004">
    <property type="protein sequence ID" value="GAA1915897.1"/>
    <property type="molecule type" value="Genomic_DNA"/>
</dbReference>
<evidence type="ECO:0000313" key="7">
    <source>
        <dbReference type="EMBL" id="GAA1915897.1"/>
    </source>
</evidence>
<comment type="caution">
    <text evidence="7">The sequence shown here is derived from an EMBL/GenBank/DDBJ whole genome shotgun (WGS) entry which is preliminary data.</text>
</comment>
<reference evidence="7 8" key="1">
    <citation type="journal article" date="2019" name="Int. J. Syst. Evol. Microbiol.">
        <title>The Global Catalogue of Microorganisms (GCM) 10K type strain sequencing project: providing services to taxonomists for standard genome sequencing and annotation.</title>
        <authorList>
            <consortium name="The Broad Institute Genomics Platform"/>
            <consortium name="The Broad Institute Genome Sequencing Center for Infectious Disease"/>
            <person name="Wu L."/>
            <person name="Ma J."/>
        </authorList>
    </citation>
    <scope>NUCLEOTIDE SEQUENCE [LARGE SCALE GENOMIC DNA]</scope>
    <source>
        <strain evidence="7 8">JCM 14046</strain>
    </source>
</reference>
<keyword evidence="3" id="KW-0624">Polysaccharide degradation</keyword>
<dbReference type="SMART" id="SM00060">
    <property type="entry name" value="FN3"/>
    <property type="match status" value="2"/>
</dbReference>
<keyword evidence="3" id="KW-0119">Carbohydrate metabolism</keyword>
<dbReference type="SUPFAM" id="SSF49265">
    <property type="entry name" value="Fibronectin type III"/>
    <property type="match status" value="1"/>
</dbReference>
<feature type="domain" description="Fibronectin type-III" evidence="6">
    <location>
        <begin position="875"/>
        <end position="965"/>
    </location>
</feature>
<evidence type="ECO:0000256" key="4">
    <source>
        <dbReference type="SAM" id="Coils"/>
    </source>
</evidence>
<evidence type="ECO:0000256" key="1">
    <source>
        <dbReference type="ARBA" id="ARBA00022737"/>
    </source>
</evidence>
<dbReference type="Pfam" id="PF00041">
    <property type="entry name" value="fn3"/>
    <property type="match status" value="1"/>
</dbReference>
<dbReference type="InterPro" id="IPR050964">
    <property type="entry name" value="Striated_Muscle_Regulatory"/>
</dbReference>
<keyword evidence="1" id="KW-0677">Repeat</keyword>
<keyword evidence="2" id="KW-0326">Glycosidase</keyword>
<sequence>MITGHAAPVLTFFSQARAAWGLHMNVVGRWISLSTSTLVVTGLLAGVQGAAAEPEPVVAEPSTLAESFPTLFAPSTDPANAATLGTVLPTGDVPILNAPGDGSISLDSGQGMRFELATGETIGVTRSGSASPGIAGETAVTYSSPQGDWAARPTADGGGEIIDELPAGTTETTYDFDLPEGTRLVELEKGDVAVVRDGATPMPEIAAAAQELSDAEEQVVEASTDQLLAAEEDEALNDELEELSSGPEDLLASSAEEPVTDLPAADDSPAYLEPDAPLDVLRAAADDLESGLPESSFVEATQDIVSSARASAADARTADELEPVANDAAVESASAVDANQALEEVFGTEPREDTAAVLAAELDLGDPSAEVDRAVDAVVEAQSEVGSDGRVEGVFSAPISKTLDTHAPVPSVMSVSSPTSVDVTVPDTGEDVVVDPFFVPVLLIVARVAAQRVLPVVVKAAAKYVAKKAVKSGFKAAVDRARAAAAHQLTMRAQQAARALQQARIWAAQQARARVAQAAQAAARARAHAARLRELARQSAIRAREHAVSAARALAQRAAVLRNATRAAGRVVVKRAVTAGRAVVQKVVRAVQVGTKAVADAKRAVSEAVRRGVERARRALERAAEAARRRLSEASQRARETLERAVERARQNPDLVDDVSGEAADLLFDAVTGADPCVPFDEVDVLDPPTTRQQVMVKAVGLGVRAAWCVADRVTDGERDEQGEEQAAADDVDTYRNAQAEARDRAVEFEVSASSEPSADLLTVTIPSSFPVGKQRFIQFRASNFGAALPLSETFIYSAAGIPGASSGTLDSGRKVVLTDENGDGVWSKGEVATGIVGVTPAVTTSRIERMSTTFITSGRVFGPTASFQLSVAGTPEPVQPTAGSGTSGAVRLTWPAPSAGGEPISSYEVRRSDTGAVARVTSTSHTWSGLSNGTTYTFTARACSSLGCGPWSSGVSGKPYTVPGTPARPSISSLDNAVRLAWSAPSNGGSSIVRFEVAGSLSGSTTGTSYTFGRGQNADAQSMKVRACNAAGCGPYSSASASLRPKVIQLVRGTRAKYGYHYDTRVFGPAGWRPTITCNDGQYRNWAGLTITLDGNGYWRSATRCYSGFANPHWVNAGGLKSNSISW</sequence>
<evidence type="ECO:0000256" key="2">
    <source>
        <dbReference type="ARBA" id="ARBA00023295"/>
    </source>
</evidence>
<evidence type="ECO:0000256" key="5">
    <source>
        <dbReference type="SAM" id="MobiDB-lite"/>
    </source>
</evidence>
<organism evidence="7 8">
    <name type="scientific">Nocardioides lentus</name>
    <dbReference type="NCBI Taxonomy" id="338077"/>
    <lineage>
        <taxon>Bacteria</taxon>
        <taxon>Bacillati</taxon>
        <taxon>Actinomycetota</taxon>
        <taxon>Actinomycetes</taxon>
        <taxon>Propionibacteriales</taxon>
        <taxon>Nocardioidaceae</taxon>
        <taxon>Nocardioides</taxon>
    </lineage>
</organism>
<gene>
    <name evidence="7" type="ORF">GCM10009737_16660</name>
</gene>
<dbReference type="Proteomes" id="UP001501612">
    <property type="component" value="Unassembled WGS sequence"/>
</dbReference>
<proteinExistence type="predicted"/>
<keyword evidence="4" id="KW-0175">Coiled coil</keyword>
<dbReference type="RefSeq" id="WP_344006045.1">
    <property type="nucleotide sequence ID" value="NZ_BAAAMY010000004.1"/>
</dbReference>
<dbReference type="InterPro" id="IPR003961">
    <property type="entry name" value="FN3_dom"/>
</dbReference>
<name>A0ABN2PCL0_9ACTN</name>
<accession>A0ABN2PCL0</accession>
<protein>
    <recommendedName>
        <fullName evidence="6">Fibronectin type-III domain-containing protein</fullName>
    </recommendedName>
</protein>
<dbReference type="CDD" id="cd00063">
    <property type="entry name" value="FN3"/>
    <property type="match status" value="2"/>
</dbReference>
<evidence type="ECO:0000256" key="3">
    <source>
        <dbReference type="ARBA" id="ARBA00023326"/>
    </source>
</evidence>
<dbReference type="InterPro" id="IPR013783">
    <property type="entry name" value="Ig-like_fold"/>
</dbReference>